<sequence length="153" mass="17352">MGQEVDIILNVEKPYPPLLRRPAYPASPRAREALEVHIEELMDLAGSRKVGYNEQVEVTTPVIITWNNGKSRMVWDIRALNIYTIPDRYPITRIQMTLTQLSQAKFITAMNALKGVHQNILTDNAKKLLRIIVHCGICEYLKMPFGSANAPSH</sequence>
<evidence type="ECO:0000313" key="1">
    <source>
        <dbReference type="EMBL" id="MBW0518337.1"/>
    </source>
</evidence>
<dbReference type="PANTHER" id="PTHR24559:SF444">
    <property type="entry name" value="REVERSE TRANSCRIPTASE DOMAIN-CONTAINING PROTEIN"/>
    <property type="match status" value="1"/>
</dbReference>
<dbReference type="PANTHER" id="PTHR24559">
    <property type="entry name" value="TRANSPOSON TY3-I GAG-POL POLYPROTEIN"/>
    <property type="match status" value="1"/>
</dbReference>
<keyword evidence="2" id="KW-1185">Reference proteome</keyword>
<dbReference type="Gene3D" id="3.10.10.10">
    <property type="entry name" value="HIV Type 1 Reverse Transcriptase, subunit A, domain 1"/>
    <property type="match status" value="1"/>
</dbReference>
<dbReference type="InterPro" id="IPR043128">
    <property type="entry name" value="Rev_trsase/Diguanyl_cyclase"/>
</dbReference>
<name>A0A9Q3HW21_9BASI</name>
<reference evidence="1" key="1">
    <citation type="submission" date="2021-03" db="EMBL/GenBank/DDBJ databases">
        <title>Draft genome sequence of rust myrtle Austropuccinia psidii MF-1, a brazilian biotype.</title>
        <authorList>
            <person name="Quecine M.C."/>
            <person name="Pachon D.M.R."/>
            <person name="Bonatelli M.L."/>
            <person name="Correr F.H."/>
            <person name="Franceschini L.M."/>
            <person name="Leite T.F."/>
            <person name="Margarido G.R.A."/>
            <person name="Almeida C.A."/>
            <person name="Ferrarezi J.A."/>
            <person name="Labate C.A."/>
        </authorList>
    </citation>
    <scope>NUCLEOTIDE SEQUENCE</scope>
    <source>
        <strain evidence="1">MF-1</strain>
    </source>
</reference>
<dbReference type="OrthoDB" id="2286699at2759"/>
<organism evidence="1 2">
    <name type="scientific">Austropuccinia psidii MF-1</name>
    <dbReference type="NCBI Taxonomy" id="1389203"/>
    <lineage>
        <taxon>Eukaryota</taxon>
        <taxon>Fungi</taxon>
        <taxon>Dikarya</taxon>
        <taxon>Basidiomycota</taxon>
        <taxon>Pucciniomycotina</taxon>
        <taxon>Pucciniomycetes</taxon>
        <taxon>Pucciniales</taxon>
        <taxon>Sphaerophragmiaceae</taxon>
        <taxon>Austropuccinia</taxon>
    </lineage>
</organism>
<dbReference type="SUPFAM" id="SSF56672">
    <property type="entry name" value="DNA/RNA polymerases"/>
    <property type="match status" value="1"/>
</dbReference>
<accession>A0A9Q3HW21</accession>
<evidence type="ECO:0000313" key="2">
    <source>
        <dbReference type="Proteomes" id="UP000765509"/>
    </source>
</evidence>
<proteinExistence type="predicted"/>
<gene>
    <name evidence="1" type="ORF">O181_058052</name>
</gene>
<dbReference type="Gene3D" id="3.30.70.270">
    <property type="match status" value="1"/>
</dbReference>
<dbReference type="Proteomes" id="UP000765509">
    <property type="component" value="Unassembled WGS sequence"/>
</dbReference>
<protein>
    <submittedName>
        <fullName evidence="1">Uncharacterized protein</fullName>
    </submittedName>
</protein>
<dbReference type="AlphaFoldDB" id="A0A9Q3HW21"/>
<dbReference type="InterPro" id="IPR043502">
    <property type="entry name" value="DNA/RNA_pol_sf"/>
</dbReference>
<dbReference type="InterPro" id="IPR053134">
    <property type="entry name" value="RNA-dir_DNA_polymerase"/>
</dbReference>
<comment type="caution">
    <text evidence="1">The sequence shown here is derived from an EMBL/GenBank/DDBJ whole genome shotgun (WGS) entry which is preliminary data.</text>
</comment>
<dbReference type="EMBL" id="AVOT02026568">
    <property type="protein sequence ID" value="MBW0518337.1"/>
    <property type="molecule type" value="Genomic_DNA"/>
</dbReference>